<feature type="compositionally biased region" description="Basic and acidic residues" evidence="1">
    <location>
        <begin position="71"/>
        <end position="89"/>
    </location>
</feature>
<protein>
    <submittedName>
        <fullName evidence="2">Uncharacterized protein</fullName>
    </submittedName>
</protein>
<feature type="region of interest" description="Disordered" evidence="1">
    <location>
        <begin position="71"/>
        <end position="107"/>
    </location>
</feature>
<gene>
    <name evidence="2" type="ORF">AVEN_10230_1</name>
</gene>
<evidence type="ECO:0000313" key="3">
    <source>
        <dbReference type="Proteomes" id="UP000499080"/>
    </source>
</evidence>
<evidence type="ECO:0000256" key="1">
    <source>
        <dbReference type="SAM" id="MobiDB-lite"/>
    </source>
</evidence>
<name>A0A4Y2J8J4_ARAVE</name>
<organism evidence="2 3">
    <name type="scientific">Araneus ventricosus</name>
    <name type="common">Orbweaver spider</name>
    <name type="synonym">Epeira ventricosa</name>
    <dbReference type="NCBI Taxonomy" id="182803"/>
    <lineage>
        <taxon>Eukaryota</taxon>
        <taxon>Metazoa</taxon>
        <taxon>Ecdysozoa</taxon>
        <taxon>Arthropoda</taxon>
        <taxon>Chelicerata</taxon>
        <taxon>Arachnida</taxon>
        <taxon>Araneae</taxon>
        <taxon>Araneomorphae</taxon>
        <taxon>Entelegynae</taxon>
        <taxon>Araneoidea</taxon>
        <taxon>Araneidae</taxon>
        <taxon>Araneus</taxon>
    </lineage>
</organism>
<proteinExistence type="predicted"/>
<sequence>MPDVCFHIIRLENAAGKRNKNCFADVSSFLISTDISASPTTEGKFFLPFEEKPKKIESDTLLHFCSARKKNTEEGCSKEKGLNEAESRNCSEPSSLFSLSCGGSDWL</sequence>
<comment type="caution">
    <text evidence="2">The sequence shown here is derived from an EMBL/GenBank/DDBJ whole genome shotgun (WGS) entry which is preliminary data.</text>
</comment>
<dbReference type="AlphaFoldDB" id="A0A4Y2J8J4"/>
<reference evidence="2 3" key="1">
    <citation type="journal article" date="2019" name="Sci. Rep.">
        <title>Orb-weaving spider Araneus ventricosus genome elucidates the spidroin gene catalogue.</title>
        <authorList>
            <person name="Kono N."/>
            <person name="Nakamura H."/>
            <person name="Ohtoshi R."/>
            <person name="Moran D.A.P."/>
            <person name="Shinohara A."/>
            <person name="Yoshida Y."/>
            <person name="Fujiwara M."/>
            <person name="Mori M."/>
            <person name="Tomita M."/>
            <person name="Arakawa K."/>
        </authorList>
    </citation>
    <scope>NUCLEOTIDE SEQUENCE [LARGE SCALE GENOMIC DNA]</scope>
</reference>
<dbReference type="Proteomes" id="UP000499080">
    <property type="component" value="Unassembled WGS sequence"/>
</dbReference>
<keyword evidence="3" id="KW-1185">Reference proteome</keyword>
<dbReference type="EMBL" id="BGPR01003242">
    <property type="protein sequence ID" value="GBM85536.1"/>
    <property type="molecule type" value="Genomic_DNA"/>
</dbReference>
<evidence type="ECO:0000313" key="2">
    <source>
        <dbReference type="EMBL" id="GBM85536.1"/>
    </source>
</evidence>
<accession>A0A4Y2J8J4</accession>